<sequence length="191" mass="21929">MSQPSGIDWNSPTLSERNTPWDYSAAWLRTWLLDYMTPSYLAATVTNDVCEFLDIATQEWLKRYPTDVLPGNPRAALFRHHCYVEKLQAELEEIFSDSSDSKGFEEQRDVPDEFDCGEVRQIDAYWKDELPIALQVYDVKFPLTGPTDWSKPPSTPRSPRALQISFRRTSFGSTEIPMNLSLIMTSPSHKS</sequence>
<dbReference type="EMBL" id="ML179258">
    <property type="protein sequence ID" value="THU93116.1"/>
    <property type="molecule type" value="Genomic_DNA"/>
</dbReference>
<proteinExistence type="predicted"/>
<accession>A0A4S8LU64</accession>
<keyword evidence="2" id="KW-1185">Reference proteome</keyword>
<organism evidence="1 2">
    <name type="scientific">Dendrothele bispora (strain CBS 962.96)</name>
    <dbReference type="NCBI Taxonomy" id="1314807"/>
    <lineage>
        <taxon>Eukaryota</taxon>
        <taxon>Fungi</taxon>
        <taxon>Dikarya</taxon>
        <taxon>Basidiomycota</taxon>
        <taxon>Agaricomycotina</taxon>
        <taxon>Agaricomycetes</taxon>
        <taxon>Agaricomycetidae</taxon>
        <taxon>Agaricales</taxon>
        <taxon>Agaricales incertae sedis</taxon>
        <taxon>Dendrothele</taxon>
    </lineage>
</organism>
<protein>
    <submittedName>
        <fullName evidence="1">Uncharacterized protein</fullName>
    </submittedName>
</protein>
<dbReference type="AlphaFoldDB" id="A0A4S8LU64"/>
<evidence type="ECO:0000313" key="2">
    <source>
        <dbReference type="Proteomes" id="UP000297245"/>
    </source>
</evidence>
<reference evidence="1 2" key="1">
    <citation type="journal article" date="2019" name="Nat. Ecol. Evol.">
        <title>Megaphylogeny resolves global patterns of mushroom evolution.</title>
        <authorList>
            <person name="Varga T."/>
            <person name="Krizsan K."/>
            <person name="Foldi C."/>
            <person name="Dima B."/>
            <person name="Sanchez-Garcia M."/>
            <person name="Sanchez-Ramirez S."/>
            <person name="Szollosi G.J."/>
            <person name="Szarkandi J.G."/>
            <person name="Papp V."/>
            <person name="Albert L."/>
            <person name="Andreopoulos W."/>
            <person name="Angelini C."/>
            <person name="Antonin V."/>
            <person name="Barry K.W."/>
            <person name="Bougher N.L."/>
            <person name="Buchanan P."/>
            <person name="Buyck B."/>
            <person name="Bense V."/>
            <person name="Catcheside P."/>
            <person name="Chovatia M."/>
            <person name="Cooper J."/>
            <person name="Damon W."/>
            <person name="Desjardin D."/>
            <person name="Finy P."/>
            <person name="Geml J."/>
            <person name="Haridas S."/>
            <person name="Hughes K."/>
            <person name="Justo A."/>
            <person name="Karasinski D."/>
            <person name="Kautmanova I."/>
            <person name="Kiss B."/>
            <person name="Kocsube S."/>
            <person name="Kotiranta H."/>
            <person name="LaButti K.M."/>
            <person name="Lechner B.E."/>
            <person name="Liimatainen K."/>
            <person name="Lipzen A."/>
            <person name="Lukacs Z."/>
            <person name="Mihaltcheva S."/>
            <person name="Morgado L.N."/>
            <person name="Niskanen T."/>
            <person name="Noordeloos M.E."/>
            <person name="Ohm R.A."/>
            <person name="Ortiz-Santana B."/>
            <person name="Ovrebo C."/>
            <person name="Racz N."/>
            <person name="Riley R."/>
            <person name="Savchenko A."/>
            <person name="Shiryaev A."/>
            <person name="Soop K."/>
            <person name="Spirin V."/>
            <person name="Szebenyi C."/>
            <person name="Tomsovsky M."/>
            <person name="Tulloss R.E."/>
            <person name="Uehling J."/>
            <person name="Grigoriev I.V."/>
            <person name="Vagvolgyi C."/>
            <person name="Papp T."/>
            <person name="Martin F.M."/>
            <person name="Miettinen O."/>
            <person name="Hibbett D.S."/>
            <person name="Nagy L.G."/>
        </authorList>
    </citation>
    <scope>NUCLEOTIDE SEQUENCE [LARGE SCALE GENOMIC DNA]</scope>
    <source>
        <strain evidence="1 2">CBS 962.96</strain>
    </source>
</reference>
<evidence type="ECO:0000313" key="1">
    <source>
        <dbReference type="EMBL" id="THU93116.1"/>
    </source>
</evidence>
<gene>
    <name evidence="1" type="ORF">K435DRAFT_861807</name>
</gene>
<name>A0A4S8LU64_DENBC</name>
<dbReference type="Proteomes" id="UP000297245">
    <property type="component" value="Unassembled WGS sequence"/>
</dbReference>